<proteinExistence type="predicted"/>
<name>A0AA40B0Z1_9PEZI</name>
<dbReference type="GO" id="GO:0006914">
    <property type="term" value="P:autophagy"/>
    <property type="evidence" value="ECO:0007669"/>
    <property type="project" value="UniProtKB-KW"/>
</dbReference>
<gene>
    <name evidence="6" type="ORF">B0H67DRAFT_659119</name>
</gene>
<dbReference type="Pfam" id="PF00069">
    <property type="entry name" value="Pkinase"/>
    <property type="match status" value="1"/>
</dbReference>
<dbReference type="SMART" id="SM00220">
    <property type="entry name" value="S_TKc"/>
    <property type="match status" value="1"/>
</dbReference>
<reference evidence="6" key="1">
    <citation type="submission" date="2023-06" db="EMBL/GenBank/DDBJ databases">
        <title>Genome-scale phylogeny and comparative genomics of the fungal order Sordariales.</title>
        <authorList>
            <consortium name="Lawrence Berkeley National Laboratory"/>
            <person name="Hensen N."/>
            <person name="Bonometti L."/>
            <person name="Westerberg I."/>
            <person name="Brannstrom I.O."/>
            <person name="Guillou S."/>
            <person name="Cros-Aarteil S."/>
            <person name="Calhoun S."/>
            <person name="Haridas S."/>
            <person name="Kuo A."/>
            <person name="Mondo S."/>
            <person name="Pangilinan J."/>
            <person name="Riley R."/>
            <person name="Labutti K."/>
            <person name="Andreopoulos B."/>
            <person name="Lipzen A."/>
            <person name="Chen C."/>
            <person name="Yanf M."/>
            <person name="Daum C."/>
            <person name="Ng V."/>
            <person name="Clum A."/>
            <person name="Steindorff A."/>
            <person name="Ohm R."/>
            <person name="Martin F."/>
            <person name="Silar P."/>
            <person name="Natvig D."/>
            <person name="Lalanne C."/>
            <person name="Gautier V."/>
            <person name="Ament-Velasquez S.L."/>
            <person name="Kruys A."/>
            <person name="Hutchinson M.I."/>
            <person name="Powell A.J."/>
            <person name="Barry K."/>
            <person name="Miller A.N."/>
            <person name="Grigoriev I.V."/>
            <person name="Debuchy R."/>
            <person name="Gladieux P."/>
            <person name="Thoren M.H."/>
            <person name="Johannesson H."/>
        </authorList>
    </citation>
    <scope>NUCLEOTIDE SEQUENCE</scope>
    <source>
        <strain evidence="6">SMH4607-1</strain>
    </source>
</reference>
<feature type="domain" description="Protein kinase" evidence="5">
    <location>
        <begin position="48"/>
        <end position="311"/>
    </location>
</feature>
<comment type="subcellular location">
    <subcellularLocation>
        <location evidence="1">Preautophagosomal structure membrane</location>
        <topology evidence="1">Peripheral membrane protein</topology>
    </subcellularLocation>
</comment>
<dbReference type="GO" id="GO:0004674">
    <property type="term" value="F:protein serine/threonine kinase activity"/>
    <property type="evidence" value="ECO:0007669"/>
    <property type="project" value="InterPro"/>
</dbReference>
<dbReference type="PANTHER" id="PTHR24348:SF68">
    <property type="entry name" value="SERINE_THREONINE-PROTEIN KINASE ATG1C"/>
    <property type="match status" value="1"/>
</dbReference>
<dbReference type="GO" id="GO:0034045">
    <property type="term" value="C:phagophore assembly site membrane"/>
    <property type="evidence" value="ECO:0007669"/>
    <property type="project" value="UniProtKB-SubCell"/>
</dbReference>
<dbReference type="GO" id="GO:0010506">
    <property type="term" value="P:regulation of autophagy"/>
    <property type="evidence" value="ECO:0007669"/>
    <property type="project" value="InterPro"/>
</dbReference>
<dbReference type="InterPro" id="IPR045269">
    <property type="entry name" value="Atg1-like"/>
</dbReference>
<dbReference type="SUPFAM" id="SSF56112">
    <property type="entry name" value="Protein kinase-like (PK-like)"/>
    <property type="match status" value="1"/>
</dbReference>
<dbReference type="GO" id="GO:0005524">
    <property type="term" value="F:ATP binding"/>
    <property type="evidence" value="ECO:0007669"/>
    <property type="project" value="InterPro"/>
</dbReference>
<accession>A0AA40B0Z1</accession>
<dbReference type="PROSITE" id="PS00108">
    <property type="entry name" value="PROTEIN_KINASE_ST"/>
    <property type="match status" value="1"/>
</dbReference>
<dbReference type="InterPro" id="IPR000719">
    <property type="entry name" value="Prot_kinase_dom"/>
</dbReference>
<dbReference type="Gene3D" id="2.130.10.10">
    <property type="entry name" value="YVTN repeat-like/Quinoprotein amine dehydrogenase"/>
    <property type="match status" value="1"/>
</dbReference>
<sequence length="639" mass="69868">MSVKNWNNFSAASSLILELLRVAKWDATITDSVNPITTQSRRVITERWVRQPLLGHGSYGEVFREECISEAAGAAGKVRVVNVLSILQASDAGLELALQIRLSRLEYEAFYARSTGWFAAGVHLNLAMECLAGAREEGVAVSRQMLRAVELIHDLGITHNDIKLENVLIKSCPEMGGKWWIKLADWGLSRYHHHPNMNVQGVLEALGTPGDMVPELLKMVKPGETSLFRQRKKAEMWAVGVSIFKMLTGLDCFPSDITLRDYVRTRSTACLDTRLSQQGVSVTGQEFLRSLIHLNATERPDASEALADPWIVGTVDAQLRYRHTTRLTNEHVCSLSLSRNSDRLLIVTPTRLHSVSTSNPKDSITHEPEILVATPQILTTAAISPDDQFVTAVGTCGMLLRFEFPGLNLVETQPVGPGKANTAKRTVAYSHDGRHLATTCKNQLAVVDLENSAFNNLTRVSGAAMGASIQTAQFHEDNQQILVGGAVGLSTFSLAGPKLQLASFAPYPVAKANISISPNGVRAVAIGMGAIYIREPDWDCWRRQYSCEKETGPAVFSSDGSTFAISDEYDQGGVLIHGSAGLNDVWDTWFKEADFSCDAPMKIALSASLVVTAYESTYEPGTTVISIRTITREACRGSF</sequence>
<evidence type="ECO:0000256" key="1">
    <source>
        <dbReference type="ARBA" id="ARBA00004623"/>
    </source>
</evidence>
<dbReference type="Proteomes" id="UP001172102">
    <property type="component" value="Unassembled WGS sequence"/>
</dbReference>
<dbReference type="AlphaFoldDB" id="A0AA40B0Z1"/>
<dbReference type="InterPro" id="IPR015943">
    <property type="entry name" value="WD40/YVTN_repeat-like_dom_sf"/>
</dbReference>
<evidence type="ECO:0000256" key="2">
    <source>
        <dbReference type="ARBA" id="ARBA00022448"/>
    </source>
</evidence>
<dbReference type="EMBL" id="JAUKUA010000002">
    <property type="protein sequence ID" value="KAK0725522.1"/>
    <property type="molecule type" value="Genomic_DNA"/>
</dbReference>
<dbReference type="SUPFAM" id="SSF82171">
    <property type="entry name" value="DPP6 N-terminal domain-like"/>
    <property type="match status" value="1"/>
</dbReference>
<dbReference type="Gene3D" id="1.10.510.10">
    <property type="entry name" value="Transferase(Phosphotransferase) domain 1"/>
    <property type="match status" value="1"/>
</dbReference>
<evidence type="ECO:0000256" key="3">
    <source>
        <dbReference type="ARBA" id="ARBA00023006"/>
    </source>
</evidence>
<evidence type="ECO:0000313" key="7">
    <source>
        <dbReference type="Proteomes" id="UP001172102"/>
    </source>
</evidence>
<dbReference type="InterPro" id="IPR011009">
    <property type="entry name" value="Kinase-like_dom_sf"/>
</dbReference>
<keyword evidence="3" id="KW-0072">Autophagy</keyword>
<evidence type="ECO:0000259" key="5">
    <source>
        <dbReference type="PROSITE" id="PS50011"/>
    </source>
</evidence>
<dbReference type="PROSITE" id="PS50011">
    <property type="entry name" value="PROTEIN_KINASE_DOM"/>
    <property type="match status" value="1"/>
</dbReference>
<keyword evidence="2" id="KW-0813">Transport</keyword>
<keyword evidence="6" id="KW-0418">Kinase</keyword>
<evidence type="ECO:0000313" key="6">
    <source>
        <dbReference type="EMBL" id="KAK0725522.1"/>
    </source>
</evidence>
<dbReference type="InterPro" id="IPR008271">
    <property type="entry name" value="Ser/Thr_kinase_AS"/>
</dbReference>
<protein>
    <recommendedName>
        <fullName evidence="4">Autophagy-related protein 1</fullName>
    </recommendedName>
</protein>
<dbReference type="PANTHER" id="PTHR24348">
    <property type="entry name" value="SERINE/THREONINE-PROTEIN KINASE UNC-51-RELATED"/>
    <property type="match status" value="1"/>
</dbReference>
<comment type="caution">
    <text evidence="6">The sequence shown here is derived from an EMBL/GenBank/DDBJ whole genome shotgun (WGS) entry which is preliminary data.</text>
</comment>
<keyword evidence="6" id="KW-0808">Transferase</keyword>
<evidence type="ECO:0000256" key="4">
    <source>
        <dbReference type="ARBA" id="ARBA00030237"/>
    </source>
</evidence>
<organism evidence="6 7">
    <name type="scientific">Lasiosphaeris hirsuta</name>
    <dbReference type="NCBI Taxonomy" id="260670"/>
    <lineage>
        <taxon>Eukaryota</taxon>
        <taxon>Fungi</taxon>
        <taxon>Dikarya</taxon>
        <taxon>Ascomycota</taxon>
        <taxon>Pezizomycotina</taxon>
        <taxon>Sordariomycetes</taxon>
        <taxon>Sordariomycetidae</taxon>
        <taxon>Sordariales</taxon>
        <taxon>Lasiosphaeriaceae</taxon>
        <taxon>Lasiosphaeris</taxon>
    </lineage>
</organism>
<keyword evidence="7" id="KW-1185">Reference proteome</keyword>